<reference evidence="1" key="2">
    <citation type="submission" date="2020-09" db="EMBL/GenBank/DDBJ databases">
        <authorList>
            <person name="Sun Q."/>
            <person name="Zhou Y."/>
        </authorList>
    </citation>
    <scope>NUCLEOTIDE SEQUENCE</scope>
    <source>
        <strain evidence="1">CGMCC 4.7368</strain>
    </source>
</reference>
<dbReference type="AlphaFoldDB" id="A0A917ZKF6"/>
<sequence length="67" mass="7494">MSDVDKMRELLADYESQRQRESSAFEEGFRLGWEHGLDVGRGQAEVEIEAAWVALAEKVRKLGKGGA</sequence>
<proteinExistence type="predicted"/>
<evidence type="ECO:0000313" key="2">
    <source>
        <dbReference type="Proteomes" id="UP000646523"/>
    </source>
</evidence>
<evidence type="ECO:0000313" key="1">
    <source>
        <dbReference type="EMBL" id="GGO83462.1"/>
    </source>
</evidence>
<reference evidence="1" key="1">
    <citation type="journal article" date="2014" name="Int. J. Syst. Evol. Microbiol.">
        <title>Complete genome sequence of Corynebacterium casei LMG S-19264T (=DSM 44701T), isolated from a smear-ripened cheese.</title>
        <authorList>
            <consortium name="US DOE Joint Genome Institute (JGI-PGF)"/>
            <person name="Walter F."/>
            <person name="Albersmeier A."/>
            <person name="Kalinowski J."/>
            <person name="Ruckert C."/>
        </authorList>
    </citation>
    <scope>NUCLEOTIDE SEQUENCE</scope>
    <source>
        <strain evidence="1">CGMCC 4.7368</strain>
    </source>
</reference>
<dbReference type="RefSeq" id="WP_189129185.1">
    <property type="nucleotide sequence ID" value="NZ_BMNH01000053.1"/>
</dbReference>
<protein>
    <submittedName>
        <fullName evidence="1">Uncharacterized protein</fullName>
    </submittedName>
</protein>
<dbReference type="EMBL" id="BMNH01000053">
    <property type="protein sequence ID" value="GGO83462.1"/>
    <property type="molecule type" value="Genomic_DNA"/>
</dbReference>
<keyword evidence="2" id="KW-1185">Reference proteome</keyword>
<gene>
    <name evidence="1" type="ORF">GCM10012289_76970</name>
</gene>
<comment type="caution">
    <text evidence="1">The sequence shown here is derived from an EMBL/GenBank/DDBJ whole genome shotgun (WGS) entry which is preliminary data.</text>
</comment>
<name>A0A917ZKF6_9ACTN</name>
<organism evidence="1 2">
    <name type="scientific">Nonomuraea cavernae</name>
    <dbReference type="NCBI Taxonomy" id="2045107"/>
    <lineage>
        <taxon>Bacteria</taxon>
        <taxon>Bacillati</taxon>
        <taxon>Actinomycetota</taxon>
        <taxon>Actinomycetes</taxon>
        <taxon>Streptosporangiales</taxon>
        <taxon>Streptosporangiaceae</taxon>
        <taxon>Nonomuraea</taxon>
    </lineage>
</organism>
<dbReference type="Proteomes" id="UP000646523">
    <property type="component" value="Unassembled WGS sequence"/>
</dbReference>
<accession>A0A917ZKF6</accession>